<dbReference type="PANTHER" id="PTHR47700:SF2">
    <property type="entry name" value="CHITINASE"/>
    <property type="match status" value="1"/>
</dbReference>
<comment type="similarity">
    <text evidence="2">Belongs to the glycosyl hydrolase 18 family. Chitinase class V subfamily.</text>
</comment>
<dbReference type="Gene3D" id="3.20.20.80">
    <property type="entry name" value="Glycosidases"/>
    <property type="match status" value="1"/>
</dbReference>
<comment type="caution">
    <text evidence="16">The sequence shown here is derived from an EMBL/GenBank/DDBJ whole genome shotgun (WGS) entry which is preliminary data.</text>
</comment>
<dbReference type="SUPFAM" id="SSF54106">
    <property type="entry name" value="LysM domain"/>
    <property type="match status" value="1"/>
</dbReference>
<dbReference type="Proteomes" id="UP000091918">
    <property type="component" value="Unassembled WGS sequence"/>
</dbReference>
<dbReference type="GO" id="GO:0008843">
    <property type="term" value="F:endochitinase activity"/>
    <property type="evidence" value="ECO:0007669"/>
    <property type="project" value="UniProtKB-EC"/>
</dbReference>
<feature type="chain" id="PRO_5008598322" description="chitinase" evidence="13">
    <location>
        <begin position="22"/>
        <end position="1442"/>
    </location>
</feature>
<keyword evidence="17" id="KW-1185">Reference proteome</keyword>
<dbReference type="InterPro" id="IPR001579">
    <property type="entry name" value="Glyco_hydro_18_chit_AS"/>
</dbReference>
<dbReference type="SMART" id="SM00636">
    <property type="entry name" value="Glyco_18"/>
    <property type="match status" value="1"/>
</dbReference>
<dbReference type="SUPFAM" id="SSF54556">
    <property type="entry name" value="Chitinase insertion domain"/>
    <property type="match status" value="1"/>
</dbReference>
<dbReference type="GO" id="GO:0006032">
    <property type="term" value="P:chitin catabolic process"/>
    <property type="evidence" value="ECO:0007669"/>
    <property type="project" value="UniProtKB-KW"/>
</dbReference>
<dbReference type="InterPro" id="IPR036779">
    <property type="entry name" value="LysM_dom_sf"/>
</dbReference>
<dbReference type="GO" id="GO:0008061">
    <property type="term" value="F:chitin binding"/>
    <property type="evidence" value="ECO:0007669"/>
    <property type="project" value="UniProtKB-KW"/>
</dbReference>
<dbReference type="InterPro" id="IPR001223">
    <property type="entry name" value="Glyco_hydro18_cat"/>
</dbReference>
<dbReference type="CDD" id="cd00118">
    <property type="entry name" value="LysM"/>
    <property type="match status" value="1"/>
</dbReference>
<dbReference type="SUPFAM" id="SSF51445">
    <property type="entry name" value="(Trans)glycosidases"/>
    <property type="match status" value="1"/>
</dbReference>
<dbReference type="PROSITE" id="PS51782">
    <property type="entry name" value="LYSM"/>
    <property type="match status" value="1"/>
</dbReference>
<comment type="catalytic activity">
    <reaction evidence="1">
        <text>Random endo-hydrolysis of N-acetyl-beta-D-glucosaminide (1-&gt;4)-beta-linkages in chitin and chitodextrins.</text>
        <dbReference type="EC" id="3.2.1.14"/>
    </reaction>
</comment>
<reference evidence="16 17" key="1">
    <citation type="submission" date="2015-07" db="EMBL/GenBank/DDBJ databases">
        <title>Emmonsia species relationships and genome sequence.</title>
        <authorList>
            <person name="Cuomo C.A."/>
            <person name="Schwartz I.S."/>
            <person name="Kenyon C."/>
            <person name="de Hoog G.S."/>
            <person name="Govender N.P."/>
            <person name="Botha A."/>
            <person name="Moreno L."/>
            <person name="de Vries M."/>
            <person name="Munoz J.F."/>
            <person name="Stielow J.B."/>
        </authorList>
    </citation>
    <scope>NUCLEOTIDE SEQUENCE [LARGE SCALE GENOMIC DNA]</scope>
    <source>
        <strain evidence="16 17">CBS 136260</strain>
    </source>
</reference>
<protein>
    <recommendedName>
        <fullName evidence="3">chitinase</fullName>
        <ecNumber evidence="3">3.2.1.14</ecNumber>
    </recommendedName>
</protein>
<evidence type="ECO:0000313" key="17">
    <source>
        <dbReference type="Proteomes" id="UP000091918"/>
    </source>
</evidence>
<keyword evidence="5 11" id="KW-0378">Hydrolase</keyword>
<evidence type="ECO:0000259" key="14">
    <source>
        <dbReference type="PROSITE" id="PS51782"/>
    </source>
</evidence>
<dbReference type="InterPro" id="IPR011583">
    <property type="entry name" value="Chitinase_II/V-like_cat"/>
</dbReference>
<dbReference type="InterPro" id="IPR018392">
    <property type="entry name" value="LysM"/>
</dbReference>
<evidence type="ECO:0000256" key="6">
    <source>
        <dbReference type="ARBA" id="ARBA00023024"/>
    </source>
</evidence>
<evidence type="ECO:0000256" key="4">
    <source>
        <dbReference type="ARBA" id="ARBA00022669"/>
    </source>
</evidence>
<dbReference type="InterPro" id="IPR017853">
    <property type="entry name" value="GH"/>
</dbReference>
<keyword evidence="4" id="KW-0147">Chitin-binding</keyword>
<evidence type="ECO:0000259" key="15">
    <source>
        <dbReference type="PROSITE" id="PS51910"/>
    </source>
</evidence>
<organism evidence="16 17">
    <name type="scientific">Emergomyces africanus</name>
    <dbReference type="NCBI Taxonomy" id="1955775"/>
    <lineage>
        <taxon>Eukaryota</taxon>
        <taxon>Fungi</taxon>
        <taxon>Dikarya</taxon>
        <taxon>Ascomycota</taxon>
        <taxon>Pezizomycotina</taxon>
        <taxon>Eurotiomycetes</taxon>
        <taxon>Eurotiomycetidae</taxon>
        <taxon>Onygenales</taxon>
        <taxon>Ajellomycetaceae</taxon>
        <taxon>Emergomyces</taxon>
    </lineage>
</organism>
<dbReference type="PANTHER" id="PTHR47700">
    <property type="entry name" value="V CHITINASE, PUTATIVE (AFU_ORTHOLOGUE AFUA_6G13720)-RELATED"/>
    <property type="match status" value="1"/>
</dbReference>
<dbReference type="GO" id="GO:0000272">
    <property type="term" value="P:polysaccharide catabolic process"/>
    <property type="evidence" value="ECO:0007669"/>
    <property type="project" value="UniProtKB-KW"/>
</dbReference>
<dbReference type="Pfam" id="PF01476">
    <property type="entry name" value="LysM"/>
    <property type="match status" value="1"/>
</dbReference>
<accession>A0A1B7NZA0</accession>
<feature type="domain" description="LysM" evidence="14">
    <location>
        <begin position="348"/>
        <end position="397"/>
    </location>
</feature>
<feature type="signal peptide" evidence="13">
    <location>
        <begin position="1"/>
        <end position="21"/>
    </location>
</feature>
<evidence type="ECO:0000256" key="5">
    <source>
        <dbReference type="ARBA" id="ARBA00022801"/>
    </source>
</evidence>
<evidence type="ECO:0000256" key="13">
    <source>
        <dbReference type="SAM" id="SignalP"/>
    </source>
</evidence>
<dbReference type="PROSITE" id="PS51910">
    <property type="entry name" value="GH18_2"/>
    <property type="match status" value="1"/>
</dbReference>
<sequence length="1442" mass="160007">MWPSARRLVPSLLLAASLASAVINQDGSQSGVPAKGDNDLSPIDNIISYDPNQHQCPLPCIDYANIHSWVPYLSVGRLHRCEEPMLLQFSITQPLNDPTSNILIRSCTLGSRQVVPAAVRSVEKNPKRSNNLVQRSVDSASACAAAGKEEVDKLQVLTASSTSTNTGRSTGDDDVSILLEGMRKFFNAQDNCNENFLFSYHKRTAMSIYIGEGLGKPTVESVLNVLAGHLQTSKFVGHPIVAQLCGSGRLPEQIFGIAIDTTGNLAAVQKTALEWSKGNCARTGDFTNAKNLSGIKIWSLASSNNVFLKRSPSRFPALMSRFLRRKQMRSHPVKRAAAPKPNADGTCATHLVKSGDTCDTVAKQYDVTASKVEKWNKDRTWAWIGCKDMLVDNKICVSKGRVHMPPLREGAQCGPLVPGTMGPANDSISLADLNPCPLNACCNNLGERRAGGKKKGFETTCISNCGNKIKKNSGPPKDFQRIGYYQSDNLERDCLWLQAKDANTDGTYTHIHWSFAEIDPKTWKVVIKDPSKQWKDFKSLKKIKRIVSFGGWDYSTHPKTYNIIRSAILKHRNTFADNLARFIEDEGIDGVDIDWEHPALDILVDGKAIGHESDGVNYLKFLKILKKKVGSKKLVSIAAPESYWYLKEYPIGQIAESIDYIVYMTYDLHGQWNYGNSNAFDSCPSGKCVRSHVNLTETSHALSMITKAGVANNKIFVGEASFGRSLRMAKNDCWGPMCEFTGSKTKSDAQPGRCTNSSGLLAYAEITEIIQRSSSSKMFHDHASNSDIMLDEGDYVSYMSPVTKRTRRKHWKSNNFAGTIDWALDLQSFTAYEKKTLPKRPASGIGCISGEDTGINSGELCEFSCQYGLCPEYHCTCTATGKLPDLPKDKKVNAMAWDEKDVEMNRLCKFSCKYGECPKDICEQQGSDDEVDIPDIDDLKNEPGYLDEYTERSKNSHKCVMFQKYYNDPKYKGLQSDQCYKPCEEVPGVSSKTALGTCLCDHYALDFFAETFLEALPAVAQIGCYILMSVLKLVVDLASTVLPPAGEAVKAGLEIAMTAAHLAAHTYDKDQDPAGAFEWWLHPCGGSDLVPDELRTAFDILNQGPGRQSSRRQRVFLRGGVRRVTTATLLVRLQAGEVRREEVRKAEVRRGSGNPPNGVNKKCKIPKGKESYRLGEALNTLRMQACVMAKTERKEIIITSLVYAENAKPTQVKKECKKKFSQACFHYSSVIRSRPEWATLVCPQEAAKPRYRLNGAATKVWSDQHTGGIWKDPENREWPEFCDRDEYPPAYLMDKQNPAHINSGKDAVGQLVRYVPNRQNQDAGKMWKGACFQGPVKSLSNKEIKDRARGAPASHKKVIKEIGLEQTMVAVTVDTRPEFTISSWGHSGNPPPNDGLNENPCWPSGLAAEDPGFVLLEYDPYYKTHHKPYNYAEPYKKGENGS</sequence>
<dbReference type="EMBL" id="LGUA01000356">
    <property type="protein sequence ID" value="OAX82110.1"/>
    <property type="molecule type" value="Genomic_DNA"/>
</dbReference>
<dbReference type="Gene3D" id="3.10.50.10">
    <property type="match status" value="1"/>
</dbReference>
<evidence type="ECO:0000256" key="3">
    <source>
        <dbReference type="ARBA" id="ARBA00012729"/>
    </source>
</evidence>
<keyword evidence="7" id="KW-0843">Virulence</keyword>
<feature type="region of interest" description="Disordered" evidence="12">
    <location>
        <begin position="1384"/>
        <end position="1403"/>
    </location>
</feature>
<dbReference type="PROSITE" id="PS01095">
    <property type="entry name" value="GH18_1"/>
    <property type="match status" value="1"/>
</dbReference>
<feature type="domain" description="GH18" evidence="15">
    <location>
        <begin position="479"/>
        <end position="840"/>
    </location>
</feature>
<evidence type="ECO:0000256" key="1">
    <source>
        <dbReference type="ARBA" id="ARBA00000822"/>
    </source>
</evidence>
<name>A0A1B7NZA0_9EURO</name>
<gene>
    <name evidence="16" type="ORF">ACJ72_03545</name>
</gene>
<keyword evidence="10" id="KW-0624">Polysaccharide degradation</keyword>
<dbReference type="STRING" id="1658172.A0A1B7NZA0"/>
<evidence type="ECO:0000256" key="9">
    <source>
        <dbReference type="ARBA" id="ARBA00023295"/>
    </source>
</evidence>
<keyword evidence="13" id="KW-0732">Signal</keyword>
<dbReference type="Pfam" id="PF00704">
    <property type="entry name" value="Glyco_hydro_18"/>
    <property type="match status" value="1"/>
</dbReference>
<evidence type="ECO:0000256" key="2">
    <source>
        <dbReference type="ARBA" id="ARBA00008682"/>
    </source>
</evidence>
<evidence type="ECO:0000256" key="12">
    <source>
        <dbReference type="SAM" id="MobiDB-lite"/>
    </source>
</evidence>
<keyword evidence="6" id="KW-0146">Chitin degradation</keyword>
<dbReference type="Gene3D" id="3.10.350.10">
    <property type="entry name" value="LysM domain"/>
    <property type="match status" value="1"/>
</dbReference>
<evidence type="ECO:0000256" key="7">
    <source>
        <dbReference type="ARBA" id="ARBA00023026"/>
    </source>
</evidence>
<evidence type="ECO:0000256" key="10">
    <source>
        <dbReference type="ARBA" id="ARBA00023326"/>
    </source>
</evidence>
<dbReference type="SMART" id="SM00257">
    <property type="entry name" value="LysM"/>
    <property type="match status" value="1"/>
</dbReference>
<dbReference type="InterPro" id="IPR053214">
    <property type="entry name" value="LysM12-like"/>
</dbReference>
<proteinExistence type="inferred from homology"/>
<dbReference type="InterPro" id="IPR029070">
    <property type="entry name" value="Chitinase_insertion_sf"/>
</dbReference>
<dbReference type="OrthoDB" id="4169865at2759"/>
<evidence type="ECO:0000256" key="11">
    <source>
        <dbReference type="RuleBase" id="RU000489"/>
    </source>
</evidence>
<evidence type="ECO:0000256" key="8">
    <source>
        <dbReference type="ARBA" id="ARBA00023277"/>
    </source>
</evidence>
<keyword evidence="8" id="KW-0119">Carbohydrate metabolism</keyword>
<evidence type="ECO:0000313" key="16">
    <source>
        <dbReference type="EMBL" id="OAX82110.1"/>
    </source>
</evidence>
<dbReference type="EC" id="3.2.1.14" evidence="3"/>
<keyword evidence="9 11" id="KW-0326">Glycosidase</keyword>